<dbReference type="PANTHER" id="PTHR38075:SF1">
    <property type="entry name" value="DUF4139 DOMAIN-CONTAINING PROTEIN"/>
    <property type="match status" value="1"/>
</dbReference>
<feature type="chain" id="PRO_5004564309" description="DUF4139 domain-containing protein" evidence="2">
    <location>
        <begin position="24"/>
        <end position="532"/>
    </location>
</feature>
<dbReference type="AlphaFoldDB" id="T0H7M6"/>
<comment type="caution">
    <text evidence="3">The sequence shown here is derived from an EMBL/GenBank/DDBJ whole genome shotgun (WGS) entry which is preliminary data.</text>
</comment>
<feature type="region of interest" description="Disordered" evidence="1">
    <location>
        <begin position="282"/>
        <end position="301"/>
    </location>
</feature>
<keyword evidence="2" id="KW-0732">Signal</keyword>
<feature type="signal peptide" evidence="2">
    <location>
        <begin position="1"/>
        <end position="23"/>
    </location>
</feature>
<sequence length="532" mass="57613">MRRLGLVWALLILLLWVPVAARAQSPVVISAAPDKVAVTLYRDPKRGEGDIDRDNPGSFALVAETRTVTLPPGVAVIRFEGVASGIVPQSAILFGTPPRERNRDAALLSQKGLVDAFTGQRVILRRTDPASGRTLEESATIRSAADRLVVTTPRGVEALYCSGLRQTLLYPEAPPTLSAKPVLSMTTRDQPGGSVTITLAYIATGFDWDATYVATLASDGQSLDLLGWLTLASADETSFADATASAVAGRVNRSKDSRDDTGENARQEAQYLNRFSDCWPAGKTSDVGNGPPAPPPPPPPMAIMMDAGEIVVTSQRRQEAVQSAPLALSVVAKAENLGDLKLYGIPVPVTVAARSQKQVAFLVKDEVKGSLIYRSQMSWDGPGDPQMLFRFHNGKEEGMGDPLPAGRAILYQDSPWGRMYVGESMTGDKAVDEEVEWPFARASNLTVEEEKAEDGKDHLRHTVIVRNANPFAVRFEMDFPLNDGRIFSGFSGRLTAKPGKRVWVMTVPANGEVRLRFQSTAQEPATGYQRSR</sequence>
<protein>
    <recommendedName>
        <fullName evidence="5">DUF4139 domain-containing protein</fullName>
    </recommendedName>
</protein>
<keyword evidence="4" id="KW-1185">Reference proteome</keyword>
<dbReference type="Proteomes" id="UP000015525">
    <property type="component" value="Unassembled WGS sequence"/>
</dbReference>
<reference evidence="3 4" key="1">
    <citation type="journal article" date="2013" name="Genome Announc.">
        <title>Draft Genome Sequence of Sphingobium quisquiliarum Strain P25T, a Novel Hexachlorocyclohexane (HCH)-Degrading Bacterium Isolated from an HCH Dumpsite.</title>
        <authorList>
            <person name="Kumar Singh A."/>
            <person name="Sangwan N."/>
            <person name="Sharma A."/>
            <person name="Gupta V."/>
            <person name="Khurana J.P."/>
            <person name="Lal R."/>
        </authorList>
    </citation>
    <scope>NUCLEOTIDE SEQUENCE [LARGE SCALE GENOMIC DNA]</scope>
    <source>
        <strain evidence="3 4">P25</strain>
    </source>
</reference>
<accession>T0H7M6</accession>
<name>T0H7M6_9SPHN</name>
<gene>
    <name evidence="3" type="ORF">L288_08800</name>
</gene>
<evidence type="ECO:0008006" key="5">
    <source>
        <dbReference type="Google" id="ProtNLM"/>
    </source>
</evidence>
<dbReference type="PANTHER" id="PTHR38075">
    <property type="entry name" value="DUF4139 DOMAIN-CONTAINING PROTEIN"/>
    <property type="match status" value="1"/>
</dbReference>
<evidence type="ECO:0000313" key="3">
    <source>
        <dbReference type="EMBL" id="EQB08113.1"/>
    </source>
</evidence>
<feature type="compositionally biased region" description="Pro residues" evidence="1">
    <location>
        <begin position="291"/>
        <end position="301"/>
    </location>
</feature>
<dbReference type="PATRIC" id="fig|1329909.3.peg.1700"/>
<proteinExistence type="predicted"/>
<evidence type="ECO:0000313" key="4">
    <source>
        <dbReference type="Proteomes" id="UP000015525"/>
    </source>
</evidence>
<dbReference type="RefSeq" id="WP_021238033.1">
    <property type="nucleotide sequence ID" value="NZ_ATHO01000071.1"/>
</dbReference>
<dbReference type="EMBL" id="ATHO01000071">
    <property type="protein sequence ID" value="EQB08113.1"/>
    <property type="molecule type" value="Genomic_DNA"/>
</dbReference>
<evidence type="ECO:0000256" key="2">
    <source>
        <dbReference type="SAM" id="SignalP"/>
    </source>
</evidence>
<organism evidence="3 4">
    <name type="scientific">Sphingobium quisquiliarum P25</name>
    <dbReference type="NCBI Taxonomy" id="1329909"/>
    <lineage>
        <taxon>Bacteria</taxon>
        <taxon>Pseudomonadati</taxon>
        <taxon>Pseudomonadota</taxon>
        <taxon>Alphaproteobacteria</taxon>
        <taxon>Sphingomonadales</taxon>
        <taxon>Sphingomonadaceae</taxon>
        <taxon>Sphingobium</taxon>
    </lineage>
</organism>
<evidence type="ECO:0000256" key="1">
    <source>
        <dbReference type="SAM" id="MobiDB-lite"/>
    </source>
</evidence>